<reference evidence="7" key="1">
    <citation type="submission" date="2021-08" db="EMBL/GenBank/DDBJ databases">
        <title>Genome of a novel bacterium of the phylum Verrucomicrobia, Oleiharenicola sp. KSB-15.</title>
        <authorList>
            <person name="Chung J.-H."/>
            <person name="Ahn J.-H."/>
            <person name="Yoon Y."/>
            <person name="Kim D.-Y."/>
            <person name="An S.-H."/>
            <person name="Park I."/>
            <person name="Yeon J."/>
        </authorList>
    </citation>
    <scope>NUCLEOTIDE SEQUENCE</scope>
    <source>
        <strain evidence="7">KSB-15</strain>
    </source>
</reference>
<feature type="domain" description="Peptidase M24" evidence="6">
    <location>
        <begin position="145"/>
        <end position="362"/>
    </location>
</feature>
<dbReference type="Gene3D" id="3.90.230.10">
    <property type="entry name" value="Creatinase/methionine aminopeptidase superfamily"/>
    <property type="match status" value="1"/>
</dbReference>
<evidence type="ECO:0000256" key="2">
    <source>
        <dbReference type="ARBA" id="ARBA00022723"/>
    </source>
</evidence>
<keyword evidence="4" id="KW-0482">Metalloprotease</keyword>
<evidence type="ECO:0000313" key="8">
    <source>
        <dbReference type="Proteomes" id="UP000825051"/>
    </source>
</evidence>
<name>A0A8F9XFS2_9BACT</name>
<gene>
    <name evidence="7" type="ORF">K0B96_13990</name>
</gene>
<dbReference type="InterPro" id="IPR000994">
    <property type="entry name" value="Pept_M24"/>
</dbReference>
<dbReference type="AlphaFoldDB" id="A0A8F9XFS2"/>
<dbReference type="InterPro" id="IPR050659">
    <property type="entry name" value="Peptidase_M24B"/>
</dbReference>
<evidence type="ECO:0000313" key="7">
    <source>
        <dbReference type="EMBL" id="QYM78397.1"/>
    </source>
</evidence>
<dbReference type="GO" id="GO:0006508">
    <property type="term" value="P:proteolysis"/>
    <property type="evidence" value="ECO:0007669"/>
    <property type="project" value="UniProtKB-KW"/>
</dbReference>
<dbReference type="PROSITE" id="PS00491">
    <property type="entry name" value="PROLINE_PEPTIDASE"/>
    <property type="match status" value="1"/>
</dbReference>
<dbReference type="PANTHER" id="PTHR46112">
    <property type="entry name" value="AMINOPEPTIDASE"/>
    <property type="match status" value="1"/>
</dbReference>
<evidence type="ECO:0000256" key="4">
    <source>
        <dbReference type="ARBA" id="ARBA00023049"/>
    </source>
</evidence>
<keyword evidence="2 5" id="KW-0479">Metal-binding</keyword>
<evidence type="ECO:0000256" key="3">
    <source>
        <dbReference type="ARBA" id="ARBA00022801"/>
    </source>
</evidence>
<protein>
    <submittedName>
        <fullName evidence="7">Xaa-Pro peptidase family protein</fullName>
    </submittedName>
</protein>
<proteinExistence type="inferred from homology"/>
<keyword evidence="8" id="KW-1185">Reference proteome</keyword>
<keyword evidence="3" id="KW-0378">Hydrolase</keyword>
<comment type="similarity">
    <text evidence="5">Belongs to the peptidase M24B family.</text>
</comment>
<evidence type="ECO:0000256" key="5">
    <source>
        <dbReference type="RuleBase" id="RU000590"/>
    </source>
</evidence>
<sequence>MPLSPLPPLLYADSVSNPDQLYFSRVSVPDPFIAFTAGAKRIALLSALELGRVRKARTLDDVLSLEDWRDRAATRFPGRPGPAEIIATVARAYRVKAFRVADDFPAGLFEQLRALGVKLTLADGPLFPERELKTAREAAAIAEGNRLSAVGFAAAEKILRATRIKGRTLLHEGRPLTSERLRFAIDSAILAEGGLAQGTIVAGGDQACDPHERGSGELRPHELIILDIFPRVSATGYYGDMTRTFLRGRASTEQRRLVDTVRAAQLAALGAIRAGVDGRDIHGRVTATFTAAGYKTEHTKNGSVGFFHGTGHGLGLAIHEMPRLSGAISMPLKKGAVVTVEPGLYYPGLGGCRIEDVVQVTARTPKMLSSYPYEWELR</sequence>
<dbReference type="KEGG" id="ole:K0B96_13990"/>
<dbReference type="EMBL" id="CP080507">
    <property type="protein sequence ID" value="QYM78397.1"/>
    <property type="molecule type" value="Genomic_DNA"/>
</dbReference>
<dbReference type="GO" id="GO:0046872">
    <property type="term" value="F:metal ion binding"/>
    <property type="evidence" value="ECO:0007669"/>
    <property type="project" value="UniProtKB-KW"/>
</dbReference>
<dbReference type="GO" id="GO:0008237">
    <property type="term" value="F:metallopeptidase activity"/>
    <property type="evidence" value="ECO:0007669"/>
    <property type="project" value="UniProtKB-KW"/>
</dbReference>
<dbReference type="PANTHER" id="PTHR46112:SF2">
    <property type="entry name" value="XAA-PRO AMINOPEPTIDASE P-RELATED"/>
    <property type="match status" value="1"/>
</dbReference>
<dbReference type="RefSeq" id="WP_220161501.1">
    <property type="nucleotide sequence ID" value="NZ_CP080507.1"/>
</dbReference>
<dbReference type="Proteomes" id="UP000825051">
    <property type="component" value="Chromosome"/>
</dbReference>
<organism evidence="7 8">
    <name type="scientific">Horticoccus luteus</name>
    <dbReference type="NCBI Taxonomy" id="2862869"/>
    <lineage>
        <taxon>Bacteria</taxon>
        <taxon>Pseudomonadati</taxon>
        <taxon>Verrucomicrobiota</taxon>
        <taxon>Opitutia</taxon>
        <taxon>Opitutales</taxon>
        <taxon>Opitutaceae</taxon>
        <taxon>Horticoccus</taxon>
    </lineage>
</organism>
<dbReference type="SUPFAM" id="SSF55920">
    <property type="entry name" value="Creatinase/aminopeptidase"/>
    <property type="match status" value="1"/>
</dbReference>
<evidence type="ECO:0000256" key="1">
    <source>
        <dbReference type="ARBA" id="ARBA00022670"/>
    </source>
</evidence>
<dbReference type="InterPro" id="IPR036005">
    <property type="entry name" value="Creatinase/aminopeptidase-like"/>
</dbReference>
<dbReference type="Pfam" id="PF00557">
    <property type="entry name" value="Peptidase_M24"/>
    <property type="match status" value="1"/>
</dbReference>
<dbReference type="InterPro" id="IPR001131">
    <property type="entry name" value="Peptidase_M24B_aminopep-P_CS"/>
</dbReference>
<accession>A0A8F9XFS2</accession>
<keyword evidence="1" id="KW-0645">Protease</keyword>
<evidence type="ECO:0000259" key="6">
    <source>
        <dbReference type="Pfam" id="PF00557"/>
    </source>
</evidence>